<evidence type="ECO:0000256" key="8">
    <source>
        <dbReference type="ARBA" id="ARBA00022989"/>
    </source>
</evidence>
<feature type="transmembrane region" description="Helical" evidence="11">
    <location>
        <begin position="315"/>
        <end position="334"/>
    </location>
</feature>
<keyword evidence="9 11" id="KW-0472">Membrane</keyword>
<name>M2Y3C4_GALSU</name>
<dbReference type="RefSeq" id="XP_005706983.1">
    <property type="nucleotide sequence ID" value="XM_005706926.1"/>
</dbReference>
<keyword evidence="5" id="KW-0934">Plastid</keyword>
<dbReference type="PANTHER" id="PTHR31038">
    <property type="entry name" value="EXPRESSED PROTEIN-RELATED"/>
    <property type="match status" value="1"/>
</dbReference>
<dbReference type="InterPro" id="IPR021825">
    <property type="entry name" value="RETICULATA-related"/>
</dbReference>
<evidence type="ECO:0000256" key="7">
    <source>
        <dbReference type="ARBA" id="ARBA00022946"/>
    </source>
</evidence>
<sequence>MTNQQNKRVIQAFNYAGLGFCRPKTYNDELLKGNKGSLESLKFWQLVHEARRRQLKRGRLFFIVQATSKEDKSHSPKQPPSNTSLPKSKQEADQPSFGSSPGDFGNGNGGRNQDSFGGHEEDNPENQNSPISFFCEASEKNIDSDLKGVLRAYKTSFDSLPDDVKRAIQTGVISRSTLSYFLLQLRNPFLGWALRLFRSFRNRVLADKDFLYKVMVQEIVGNGTALIGEVMVRKKEILDEMEYVLSDMIIGLVVEATFVWLLAPANPFPTLQTTRNGHFLVNIISQLPANMFEAASPNRPYNIFQRGLSFLWSGIQYSVIGIGAGLVGTVLTYGMLQIRKQFQPHYQIRRRLPPIIANSLGWGAYMFLSANPRFQMVEGLERLCGILFVQRLDWLLKFCIFFLRFGNNLYGGIQFVQFFRALGLQSTEDLQP</sequence>
<dbReference type="AlphaFoldDB" id="M2Y3C4"/>
<evidence type="ECO:0000256" key="5">
    <source>
        <dbReference type="ARBA" id="ARBA00022640"/>
    </source>
</evidence>
<evidence type="ECO:0000256" key="6">
    <source>
        <dbReference type="ARBA" id="ARBA00022692"/>
    </source>
</evidence>
<reference evidence="13" key="1">
    <citation type="journal article" date="2013" name="Science">
        <title>Gene transfer from bacteria and archaea facilitated evolution of an extremophilic eukaryote.</title>
        <authorList>
            <person name="Schonknecht G."/>
            <person name="Chen W.H."/>
            <person name="Ternes C.M."/>
            <person name="Barbier G.G."/>
            <person name="Shrestha R.P."/>
            <person name="Stanke M."/>
            <person name="Brautigam A."/>
            <person name="Baker B.J."/>
            <person name="Banfield J.F."/>
            <person name="Garavito R.M."/>
            <person name="Carr K."/>
            <person name="Wilkerson C."/>
            <person name="Rensing S.A."/>
            <person name="Gagneul D."/>
            <person name="Dickenson N.E."/>
            <person name="Oesterhelt C."/>
            <person name="Lercher M.J."/>
            <person name="Weber A.P."/>
        </authorList>
    </citation>
    <scope>NUCLEOTIDE SEQUENCE [LARGE SCALE GENOMIC DNA]</scope>
    <source>
        <strain evidence="13">074W</strain>
    </source>
</reference>
<keyword evidence="7" id="KW-0809">Transit peptide</keyword>
<keyword evidence="8 11" id="KW-1133">Transmembrane helix</keyword>
<keyword evidence="13" id="KW-1185">Reference proteome</keyword>
<dbReference type="GeneID" id="17089185"/>
<evidence type="ECO:0000313" key="12">
    <source>
        <dbReference type="EMBL" id="EME30463.1"/>
    </source>
</evidence>
<dbReference type="GO" id="GO:0009706">
    <property type="term" value="C:chloroplast inner membrane"/>
    <property type="evidence" value="ECO:0007669"/>
    <property type="project" value="TreeGrafter"/>
</dbReference>
<comment type="subcellular location">
    <subcellularLocation>
        <location evidence="1">Membrane</location>
        <topology evidence="1">Multi-pass membrane protein</topology>
    </subcellularLocation>
    <subcellularLocation>
        <location evidence="2">Plastid</location>
        <location evidence="2">Chloroplast</location>
    </subcellularLocation>
</comment>
<dbReference type="KEGG" id="gsl:Gasu_21390"/>
<dbReference type="Pfam" id="PF11891">
    <property type="entry name" value="RETICULATA-like"/>
    <property type="match status" value="1"/>
</dbReference>
<dbReference type="Gramene" id="EME30463">
    <property type="protein sequence ID" value="EME30463"/>
    <property type="gene ID" value="Gasu_21390"/>
</dbReference>
<protein>
    <submittedName>
        <fullName evidence="12">Uncharacterized protein</fullName>
    </submittedName>
</protein>
<dbReference type="STRING" id="130081.M2Y3C4"/>
<evidence type="ECO:0000256" key="9">
    <source>
        <dbReference type="ARBA" id="ARBA00023136"/>
    </source>
</evidence>
<dbReference type="EMBL" id="KB454499">
    <property type="protein sequence ID" value="EME30463.1"/>
    <property type="molecule type" value="Genomic_DNA"/>
</dbReference>
<evidence type="ECO:0000256" key="11">
    <source>
        <dbReference type="SAM" id="Phobius"/>
    </source>
</evidence>
<keyword evidence="4" id="KW-0150">Chloroplast</keyword>
<accession>M2Y3C4</accession>
<dbReference type="PANTHER" id="PTHR31038:SF10">
    <property type="entry name" value="OS04G0524400 PROTEIN"/>
    <property type="match status" value="1"/>
</dbReference>
<feature type="region of interest" description="Disordered" evidence="10">
    <location>
        <begin position="67"/>
        <end position="131"/>
    </location>
</feature>
<proteinExistence type="inferred from homology"/>
<evidence type="ECO:0000256" key="10">
    <source>
        <dbReference type="SAM" id="MobiDB-lite"/>
    </source>
</evidence>
<dbReference type="OrthoDB" id="205639at2759"/>
<evidence type="ECO:0000256" key="3">
    <source>
        <dbReference type="ARBA" id="ARBA00010793"/>
    </source>
</evidence>
<organism evidence="12 13">
    <name type="scientific">Galdieria sulphuraria</name>
    <name type="common">Red alga</name>
    <dbReference type="NCBI Taxonomy" id="130081"/>
    <lineage>
        <taxon>Eukaryota</taxon>
        <taxon>Rhodophyta</taxon>
        <taxon>Bangiophyceae</taxon>
        <taxon>Galdieriales</taxon>
        <taxon>Galdieriaceae</taxon>
        <taxon>Galdieria</taxon>
    </lineage>
</organism>
<gene>
    <name evidence="12" type="ORF">Gasu_21390</name>
</gene>
<dbReference type="Proteomes" id="UP000030680">
    <property type="component" value="Unassembled WGS sequence"/>
</dbReference>
<dbReference type="OMA" id="VCADVIM"/>
<evidence type="ECO:0000256" key="1">
    <source>
        <dbReference type="ARBA" id="ARBA00004141"/>
    </source>
</evidence>
<comment type="similarity">
    <text evidence="3">Belongs to the RETICULATA family.</text>
</comment>
<evidence type="ECO:0000256" key="4">
    <source>
        <dbReference type="ARBA" id="ARBA00022528"/>
    </source>
</evidence>
<keyword evidence="6 11" id="KW-0812">Transmembrane</keyword>
<feature type="transmembrane region" description="Helical" evidence="11">
    <location>
        <begin position="243"/>
        <end position="263"/>
    </location>
</feature>
<evidence type="ECO:0000256" key="2">
    <source>
        <dbReference type="ARBA" id="ARBA00004229"/>
    </source>
</evidence>
<dbReference type="eggNOG" id="ENOG502QPQK">
    <property type="taxonomic scope" value="Eukaryota"/>
</dbReference>
<evidence type="ECO:0000313" key="13">
    <source>
        <dbReference type="Proteomes" id="UP000030680"/>
    </source>
</evidence>